<evidence type="ECO:0000313" key="2">
    <source>
        <dbReference type="EMBL" id="MBB4968197.1"/>
    </source>
</evidence>
<sequence>MASIAWTVGDGRQSRSDSPIDPSSKTPDLGERMVKSQVDVAHPAMATRCPGDGVRPDRPNQHGYGYPESVVEHGILGFVPFEGRECLAE</sequence>
<gene>
    <name evidence="2" type="ORF">F4559_005556</name>
</gene>
<proteinExistence type="predicted"/>
<accession>A0A7W7T7U8</accession>
<name>A0A7W7T7U8_9PSEU</name>
<reference evidence="2 3" key="1">
    <citation type="submission" date="2020-08" db="EMBL/GenBank/DDBJ databases">
        <title>Sequencing the genomes of 1000 actinobacteria strains.</title>
        <authorList>
            <person name="Klenk H.-P."/>
        </authorList>
    </citation>
    <scope>NUCLEOTIDE SEQUENCE [LARGE SCALE GENOMIC DNA]</scope>
    <source>
        <strain evidence="2 3">DSM 45084</strain>
    </source>
</reference>
<feature type="region of interest" description="Disordered" evidence="1">
    <location>
        <begin position="46"/>
        <end position="66"/>
    </location>
</feature>
<organism evidence="2 3">
    <name type="scientific">Saccharothrix violaceirubra</name>
    <dbReference type="NCBI Taxonomy" id="413306"/>
    <lineage>
        <taxon>Bacteria</taxon>
        <taxon>Bacillati</taxon>
        <taxon>Actinomycetota</taxon>
        <taxon>Actinomycetes</taxon>
        <taxon>Pseudonocardiales</taxon>
        <taxon>Pseudonocardiaceae</taxon>
        <taxon>Saccharothrix</taxon>
    </lineage>
</organism>
<evidence type="ECO:0000313" key="3">
    <source>
        <dbReference type="Proteomes" id="UP000542674"/>
    </source>
</evidence>
<protein>
    <submittedName>
        <fullName evidence="2">Uncharacterized protein</fullName>
    </submittedName>
</protein>
<evidence type="ECO:0000256" key="1">
    <source>
        <dbReference type="SAM" id="MobiDB-lite"/>
    </source>
</evidence>
<dbReference type="RefSeq" id="WP_184673512.1">
    <property type="nucleotide sequence ID" value="NZ_BAABAI010000041.1"/>
</dbReference>
<dbReference type="AlphaFoldDB" id="A0A7W7T7U8"/>
<dbReference type="EMBL" id="JACHJS010000001">
    <property type="protein sequence ID" value="MBB4968197.1"/>
    <property type="molecule type" value="Genomic_DNA"/>
</dbReference>
<keyword evidence="3" id="KW-1185">Reference proteome</keyword>
<comment type="caution">
    <text evidence="2">The sequence shown here is derived from an EMBL/GenBank/DDBJ whole genome shotgun (WGS) entry which is preliminary data.</text>
</comment>
<feature type="region of interest" description="Disordered" evidence="1">
    <location>
        <begin position="1"/>
        <end position="32"/>
    </location>
</feature>
<dbReference type="Proteomes" id="UP000542674">
    <property type="component" value="Unassembled WGS sequence"/>
</dbReference>